<dbReference type="EMBL" id="BOOW01000018">
    <property type="protein sequence ID" value="GII92771.1"/>
    <property type="molecule type" value="Genomic_DNA"/>
</dbReference>
<dbReference type="AlphaFoldDB" id="A0A919RIT5"/>
<name>A0A919RIT5_9ACTN</name>
<reference evidence="1" key="1">
    <citation type="submission" date="2021-01" db="EMBL/GenBank/DDBJ databases">
        <title>Whole genome shotgun sequence of Sinosporangium siamense NBRC 109515.</title>
        <authorList>
            <person name="Komaki H."/>
            <person name="Tamura T."/>
        </authorList>
    </citation>
    <scope>NUCLEOTIDE SEQUENCE</scope>
    <source>
        <strain evidence="1">NBRC 109515</strain>
    </source>
</reference>
<evidence type="ECO:0000313" key="2">
    <source>
        <dbReference type="Proteomes" id="UP000606172"/>
    </source>
</evidence>
<evidence type="ECO:0000313" key="1">
    <source>
        <dbReference type="EMBL" id="GII92771.1"/>
    </source>
</evidence>
<organism evidence="1 2">
    <name type="scientific">Sinosporangium siamense</name>
    <dbReference type="NCBI Taxonomy" id="1367973"/>
    <lineage>
        <taxon>Bacteria</taxon>
        <taxon>Bacillati</taxon>
        <taxon>Actinomycetota</taxon>
        <taxon>Actinomycetes</taxon>
        <taxon>Streptosporangiales</taxon>
        <taxon>Streptosporangiaceae</taxon>
        <taxon>Sinosporangium</taxon>
    </lineage>
</organism>
<sequence length="108" mass="11833">MATGYAPELDFRGAVATAPPTSLTKLTLDKTEAESEERRLRTALYPLFLLGVSVKHTTVDPEAVVSGKALALMEVAENKCLMDVYDEMVKRKSTTGTAGRCHRTRCRS</sequence>
<comment type="caution">
    <text evidence="1">The sequence shown here is derived from an EMBL/GenBank/DDBJ whole genome shotgun (WGS) entry which is preliminary data.</text>
</comment>
<proteinExistence type="predicted"/>
<accession>A0A919RIT5</accession>
<keyword evidence="2" id="KW-1185">Reference proteome</keyword>
<gene>
    <name evidence="1" type="ORF">Ssi02_30020</name>
</gene>
<dbReference type="Proteomes" id="UP000606172">
    <property type="component" value="Unassembled WGS sequence"/>
</dbReference>
<protein>
    <submittedName>
        <fullName evidence="1">Uncharacterized protein</fullName>
    </submittedName>
</protein>